<dbReference type="AlphaFoldDB" id="A0A6C0LC59"/>
<dbReference type="InterPro" id="IPR036291">
    <property type="entry name" value="NAD(P)-bd_dom_sf"/>
</dbReference>
<dbReference type="GO" id="GO:0048269">
    <property type="term" value="C:methionine adenosyltransferase complex"/>
    <property type="evidence" value="ECO:0007669"/>
    <property type="project" value="TreeGrafter"/>
</dbReference>
<dbReference type="GO" id="GO:0048270">
    <property type="term" value="F:methionine adenosyltransferase regulator activity"/>
    <property type="evidence" value="ECO:0007669"/>
    <property type="project" value="TreeGrafter"/>
</dbReference>
<name>A0A6C0LC59_9ZZZZ</name>
<dbReference type="InterPro" id="IPR005913">
    <property type="entry name" value="dTDP_dehydrorham_reduct"/>
</dbReference>
<dbReference type="EMBL" id="MN740459">
    <property type="protein sequence ID" value="QHU27645.1"/>
    <property type="molecule type" value="Genomic_DNA"/>
</dbReference>
<dbReference type="PANTHER" id="PTHR10491:SF4">
    <property type="entry name" value="METHIONINE ADENOSYLTRANSFERASE 2 SUBUNIT BETA"/>
    <property type="match status" value="1"/>
</dbReference>
<sequence>MKLLIFGSRGWIGRQFCEYLDNNNILYIESDSRADNEKDVEKEINEYKPTNIVSFIGRTYGGTFNTIDYLEQPGKLVDNIRDNLYAPMILSILCERYNIHYTYMGTGCIFEYGGGDAGEAGDAKKREDDVPNFFGSSYSIVKGYTDRLQHMYSNNTLNLRIRMPIVNYDHDRNFITKITKYEYVCSVANSMTVLPDMFPVIADMIKKNVVGTFNLCNKGAITHNEILELYKMHVDNNFTWKNFSIEEQNKVLLSKRSNIELSTDKLYELYPNIPDIRTSIENCMITYSRLL</sequence>
<protein>
    <recommendedName>
        <fullName evidence="2">NAD-dependent epimerase/dehydratase domain-containing protein</fullName>
    </recommendedName>
</protein>
<evidence type="ECO:0008006" key="2">
    <source>
        <dbReference type="Google" id="ProtNLM"/>
    </source>
</evidence>
<organism evidence="1">
    <name type="scientific">viral metagenome</name>
    <dbReference type="NCBI Taxonomy" id="1070528"/>
    <lineage>
        <taxon>unclassified sequences</taxon>
        <taxon>metagenomes</taxon>
        <taxon>organismal metagenomes</taxon>
    </lineage>
</organism>
<accession>A0A6C0LC59</accession>
<reference evidence="1" key="1">
    <citation type="journal article" date="2020" name="Nature">
        <title>Giant virus diversity and host interactions through global metagenomics.</title>
        <authorList>
            <person name="Schulz F."/>
            <person name="Roux S."/>
            <person name="Paez-Espino D."/>
            <person name="Jungbluth S."/>
            <person name="Walsh D.A."/>
            <person name="Denef V.J."/>
            <person name="McMahon K.D."/>
            <person name="Konstantinidis K.T."/>
            <person name="Eloe-Fadrosh E.A."/>
            <person name="Kyrpides N.C."/>
            <person name="Woyke T."/>
        </authorList>
    </citation>
    <scope>NUCLEOTIDE SEQUENCE</scope>
    <source>
        <strain evidence="1">GVMAG-M-3300027769-26</strain>
    </source>
</reference>
<proteinExistence type="predicted"/>
<dbReference type="Gene3D" id="3.40.50.720">
    <property type="entry name" value="NAD(P)-binding Rossmann-like Domain"/>
    <property type="match status" value="1"/>
</dbReference>
<evidence type="ECO:0000313" key="1">
    <source>
        <dbReference type="EMBL" id="QHU27645.1"/>
    </source>
</evidence>
<dbReference type="SUPFAM" id="SSF51735">
    <property type="entry name" value="NAD(P)-binding Rossmann-fold domains"/>
    <property type="match status" value="1"/>
</dbReference>
<dbReference type="PANTHER" id="PTHR10491">
    <property type="entry name" value="DTDP-4-DEHYDRORHAMNOSE REDUCTASE"/>
    <property type="match status" value="1"/>
</dbReference>
<dbReference type="GO" id="GO:0006556">
    <property type="term" value="P:S-adenosylmethionine biosynthetic process"/>
    <property type="evidence" value="ECO:0007669"/>
    <property type="project" value="TreeGrafter"/>
</dbReference>